<gene>
    <name evidence="10" type="ORF">GA0111570_104307</name>
</gene>
<organism evidence="10 11">
    <name type="scientific">Raineyella antarctica</name>
    <dbReference type="NCBI Taxonomy" id="1577474"/>
    <lineage>
        <taxon>Bacteria</taxon>
        <taxon>Bacillati</taxon>
        <taxon>Actinomycetota</taxon>
        <taxon>Actinomycetes</taxon>
        <taxon>Propionibacteriales</taxon>
        <taxon>Propionibacteriaceae</taxon>
        <taxon>Raineyella</taxon>
    </lineage>
</organism>
<dbReference type="SUPFAM" id="SSF52540">
    <property type="entry name" value="P-loop containing nucleoside triphosphate hydrolases"/>
    <property type="match status" value="1"/>
</dbReference>
<dbReference type="GO" id="GO:0005524">
    <property type="term" value="F:ATP binding"/>
    <property type="evidence" value="ECO:0007669"/>
    <property type="project" value="UniProtKB-KW"/>
</dbReference>
<evidence type="ECO:0000259" key="9">
    <source>
        <dbReference type="PROSITE" id="PS50929"/>
    </source>
</evidence>
<dbReference type="CDD" id="cd07346">
    <property type="entry name" value="ABC_6TM_exporters"/>
    <property type="match status" value="1"/>
</dbReference>
<dbReference type="PROSITE" id="PS50929">
    <property type="entry name" value="ABC_TM1F"/>
    <property type="match status" value="1"/>
</dbReference>
<dbReference type="GO" id="GO:0015421">
    <property type="term" value="F:ABC-type oligopeptide transporter activity"/>
    <property type="evidence" value="ECO:0007669"/>
    <property type="project" value="TreeGrafter"/>
</dbReference>
<dbReference type="InterPro" id="IPR003439">
    <property type="entry name" value="ABC_transporter-like_ATP-bd"/>
</dbReference>
<dbReference type="PROSITE" id="PS00211">
    <property type="entry name" value="ABC_TRANSPORTER_1"/>
    <property type="match status" value="1"/>
</dbReference>
<dbReference type="InterPro" id="IPR003593">
    <property type="entry name" value="AAA+_ATPase"/>
</dbReference>
<name>A0A1G6GR33_9ACTN</name>
<evidence type="ECO:0000256" key="5">
    <source>
        <dbReference type="ARBA" id="ARBA00022989"/>
    </source>
</evidence>
<dbReference type="InterPro" id="IPR011527">
    <property type="entry name" value="ABC1_TM_dom"/>
</dbReference>
<dbReference type="STRING" id="1577474.GA0111570_104307"/>
<feature type="domain" description="ABC transmembrane type-1" evidence="9">
    <location>
        <begin position="19"/>
        <end position="306"/>
    </location>
</feature>
<evidence type="ECO:0000256" key="1">
    <source>
        <dbReference type="ARBA" id="ARBA00004651"/>
    </source>
</evidence>
<dbReference type="PANTHER" id="PTHR43394">
    <property type="entry name" value="ATP-DEPENDENT PERMEASE MDL1, MITOCHONDRIAL"/>
    <property type="match status" value="1"/>
</dbReference>
<feature type="transmembrane region" description="Helical" evidence="7">
    <location>
        <begin position="59"/>
        <end position="84"/>
    </location>
</feature>
<dbReference type="InterPro" id="IPR027417">
    <property type="entry name" value="P-loop_NTPase"/>
</dbReference>
<accession>A0A1G6GR33</accession>
<dbReference type="SUPFAM" id="SSF90123">
    <property type="entry name" value="ABC transporter transmembrane region"/>
    <property type="match status" value="1"/>
</dbReference>
<evidence type="ECO:0000256" key="6">
    <source>
        <dbReference type="ARBA" id="ARBA00023136"/>
    </source>
</evidence>
<evidence type="ECO:0000256" key="3">
    <source>
        <dbReference type="ARBA" id="ARBA00022741"/>
    </source>
</evidence>
<dbReference type="PANTHER" id="PTHR43394:SF1">
    <property type="entry name" value="ATP-BINDING CASSETTE SUB-FAMILY B MEMBER 10, MITOCHONDRIAL"/>
    <property type="match status" value="1"/>
</dbReference>
<evidence type="ECO:0000313" key="10">
    <source>
        <dbReference type="EMBL" id="SDB84477.1"/>
    </source>
</evidence>
<feature type="transmembrane region" description="Helical" evidence="7">
    <location>
        <begin position="257"/>
        <end position="284"/>
    </location>
</feature>
<feature type="transmembrane region" description="Helical" evidence="7">
    <location>
        <begin position="15"/>
        <end position="39"/>
    </location>
</feature>
<evidence type="ECO:0000256" key="2">
    <source>
        <dbReference type="ARBA" id="ARBA00022692"/>
    </source>
</evidence>
<keyword evidence="11" id="KW-1185">Reference proteome</keyword>
<dbReference type="AlphaFoldDB" id="A0A1G6GR33"/>
<dbReference type="FunFam" id="3.40.50.300:FF:000218">
    <property type="entry name" value="Multidrug ABC transporter ATP-binding protein"/>
    <property type="match status" value="1"/>
</dbReference>
<keyword evidence="4 10" id="KW-0067">ATP-binding</keyword>
<feature type="transmembrane region" description="Helical" evidence="7">
    <location>
        <begin position="142"/>
        <end position="161"/>
    </location>
</feature>
<dbReference type="RefSeq" id="WP_092609081.1">
    <property type="nucleotide sequence ID" value="NZ_FMYF01000004.1"/>
</dbReference>
<keyword evidence="2 7" id="KW-0812">Transmembrane</keyword>
<evidence type="ECO:0000313" key="11">
    <source>
        <dbReference type="Proteomes" id="UP000199086"/>
    </source>
</evidence>
<keyword evidence="3" id="KW-0547">Nucleotide-binding</keyword>
<keyword evidence="5 7" id="KW-1133">Transmembrane helix</keyword>
<reference evidence="10 11" key="1">
    <citation type="submission" date="2016-06" db="EMBL/GenBank/DDBJ databases">
        <authorList>
            <person name="Olsen C.W."/>
            <person name="Carey S."/>
            <person name="Hinshaw L."/>
            <person name="Karasin A.I."/>
        </authorList>
    </citation>
    <scope>NUCLEOTIDE SEQUENCE [LARGE SCALE GENOMIC DNA]</scope>
    <source>
        <strain evidence="10 11">LZ-22</strain>
    </source>
</reference>
<evidence type="ECO:0000256" key="4">
    <source>
        <dbReference type="ARBA" id="ARBA00022840"/>
    </source>
</evidence>
<dbReference type="EMBL" id="FMYF01000004">
    <property type="protein sequence ID" value="SDB84477.1"/>
    <property type="molecule type" value="Genomic_DNA"/>
</dbReference>
<comment type="subcellular location">
    <subcellularLocation>
        <location evidence="1">Cell membrane</location>
        <topology evidence="1">Multi-pass membrane protein</topology>
    </subcellularLocation>
</comment>
<dbReference type="OrthoDB" id="9806127at2"/>
<proteinExistence type="predicted"/>
<protein>
    <submittedName>
        <fullName evidence="10">ATP-binding cassette, subfamily B</fullName>
    </submittedName>
</protein>
<dbReference type="Gene3D" id="3.40.50.300">
    <property type="entry name" value="P-loop containing nucleotide triphosphate hydrolases"/>
    <property type="match status" value="1"/>
</dbReference>
<dbReference type="Gene3D" id="1.20.1560.10">
    <property type="entry name" value="ABC transporter type 1, transmembrane domain"/>
    <property type="match status" value="1"/>
</dbReference>
<dbReference type="InterPro" id="IPR039421">
    <property type="entry name" value="Type_1_exporter"/>
</dbReference>
<dbReference type="InterPro" id="IPR036640">
    <property type="entry name" value="ABC1_TM_sf"/>
</dbReference>
<feature type="domain" description="ABC transporter" evidence="8">
    <location>
        <begin position="348"/>
        <end position="582"/>
    </location>
</feature>
<evidence type="ECO:0000256" key="7">
    <source>
        <dbReference type="SAM" id="Phobius"/>
    </source>
</evidence>
<dbReference type="Proteomes" id="UP000199086">
    <property type="component" value="Unassembled WGS sequence"/>
</dbReference>
<sequence length="618" mass="67402">MRSLVRILSTTRQLWPYYLGIIVSSVLMTATSLVTPFVIGRATDEVIAMAGGSGGTVRAVVWLAVALLVAEVLNTLLTNVGGYLGDTMTARLRRVLSTRYYEKLLGLPQRYFDNELTGTIIGRLSRSITEVTNFLKSFSNSFFSMLITTAAVLVISAFYSWPLALMLAVMFPAYTWLTARTSRGWQRIEGEKNEQVDVANGRFSEVIGQIRVVKSFVRERSELDAFDRRYARTVELTEDQARHWHGLDTARRGVLNLAFFGIYLVIFLQTASGAYSVGVMVLLIQLMNMARQPVLMMSFFIDSGQHAIAGSKSYFEVMDEPLDRTAVLPVAPPTTDVPDPSTGDGHVIGFDAVTFGYEPGTPVLSDITLHADRGERIALVGESGGGKSTIVSLLLGLYPPDAGTVSLLGRDISTMPFGELRSRVGVVFQDPSLFSGTIRENIAYGRPDATEEEVVQAARRANADRFIRNFADGYDALIGERGLKLSGGQKQRIAVARAMLKDAPVLVLDEATSALDTKSERLVQAGLEELMAHRTSLIIAHRLSTISTVDRIVTLRQGRVEEIGTPAELAVSGGIYSELLALQASNSVADRARLKAYDIDTGVAEPADPDAEWSTSPA</sequence>
<dbReference type="SMART" id="SM00382">
    <property type="entry name" value="AAA"/>
    <property type="match status" value="1"/>
</dbReference>
<evidence type="ECO:0000259" key="8">
    <source>
        <dbReference type="PROSITE" id="PS50893"/>
    </source>
</evidence>
<dbReference type="GO" id="GO:0005886">
    <property type="term" value="C:plasma membrane"/>
    <property type="evidence" value="ECO:0007669"/>
    <property type="project" value="UniProtKB-SubCell"/>
</dbReference>
<dbReference type="PROSITE" id="PS50893">
    <property type="entry name" value="ABC_TRANSPORTER_2"/>
    <property type="match status" value="1"/>
</dbReference>
<keyword evidence="6 7" id="KW-0472">Membrane</keyword>
<dbReference type="Pfam" id="PF00664">
    <property type="entry name" value="ABC_membrane"/>
    <property type="match status" value="1"/>
</dbReference>
<dbReference type="Pfam" id="PF00005">
    <property type="entry name" value="ABC_tran"/>
    <property type="match status" value="1"/>
</dbReference>
<dbReference type="GO" id="GO:0016887">
    <property type="term" value="F:ATP hydrolysis activity"/>
    <property type="evidence" value="ECO:0007669"/>
    <property type="project" value="InterPro"/>
</dbReference>
<dbReference type="InterPro" id="IPR017871">
    <property type="entry name" value="ABC_transporter-like_CS"/>
</dbReference>